<feature type="region of interest" description="Disordered" evidence="1">
    <location>
        <begin position="208"/>
        <end position="256"/>
    </location>
</feature>
<evidence type="ECO:0000313" key="2">
    <source>
        <dbReference type="EMBL" id="KAK1724675.1"/>
    </source>
</evidence>
<feature type="compositionally biased region" description="Low complexity" evidence="1">
    <location>
        <begin position="139"/>
        <end position="155"/>
    </location>
</feature>
<protein>
    <submittedName>
        <fullName evidence="2">Uncharacterized protein</fullName>
    </submittedName>
</protein>
<evidence type="ECO:0000313" key="3">
    <source>
        <dbReference type="Proteomes" id="UP001244207"/>
    </source>
</evidence>
<evidence type="ECO:0000256" key="1">
    <source>
        <dbReference type="SAM" id="MobiDB-lite"/>
    </source>
</evidence>
<dbReference type="GeneID" id="85386309"/>
<name>A0AAD8UQM3_GLOAC</name>
<comment type="caution">
    <text evidence="2">The sequence shown here is derived from an EMBL/GenBank/DDBJ whole genome shotgun (WGS) entry which is preliminary data.</text>
</comment>
<feature type="region of interest" description="Disordered" evidence="1">
    <location>
        <begin position="135"/>
        <end position="156"/>
    </location>
</feature>
<reference evidence="2" key="1">
    <citation type="submission" date="2021-12" db="EMBL/GenBank/DDBJ databases">
        <title>Comparative genomics, transcriptomics and evolutionary studies reveal genomic signatures of adaptation to plant cell wall in hemibiotrophic fungi.</title>
        <authorList>
            <consortium name="DOE Joint Genome Institute"/>
            <person name="Baroncelli R."/>
            <person name="Diaz J.F."/>
            <person name="Benocci T."/>
            <person name="Peng M."/>
            <person name="Battaglia E."/>
            <person name="Haridas S."/>
            <person name="Andreopoulos W."/>
            <person name="Labutti K."/>
            <person name="Pangilinan J."/>
            <person name="Floch G.L."/>
            <person name="Makela M.R."/>
            <person name="Henrissat B."/>
            <person name="Grigoriev I.V."/>
            <person name="Crouch J.A."/>
            <person name="De Vries R.P."/>
            <person name="Sukno S.A."/>
            <person name="Thon M.R."/>
        </authorList>
    </citation>
    <scope>NUCLEOTIDE SEQUENCE</scope>
    <source>
        <strain evidence="2">CBS 112980</strain>
    </source>
</reference>
<dbReference type="Proteomes" id="UP001244207">
    <property type="component" value="Unassembled WGS sequence"/>
</dbReference>
<proteinExistence type="predicted"/>
<organism evidence="2 3">
    <name type="scientific">Glomerella acutata</name>
    <name type="common">Colletotrichum acutatum</name>
    <dbReference type="NCBI Taxonomy" id="27357"/>
    <lineage>
        <taxon>Eukaryota</taxon>
        <taxon>Fungi</taxon>
        <taxon>Dikarya</taxon>
        <taxon>Ascomycota</taxon>
        <taxon>Pezizomycotina</taxon>
        <taxon>Sordariomycetes</taxon>
        <taxon>Hypocreomycetidae</taxon>
        <taxon>Glomerellales</taxon>
        <taxon>Glomerellaceae</taxon>
        <taxon>Colletotrichum</taxon>
        <taxon>Colletotrichum acutatum species complex</taxon>
    </lineage>
</organism>
<sequence>MGKSKKCAVSSSVCITSGLKIECVRIRSCRQLHGKCLDLKVFGMSSQGRKKLVPWLVGTKKPNDSTGEHATRGNCSKSSCICRGMALEHWMFDPRHGLSELVRRNAPARLATSGCGDRSAEDTAEAGYTFVGRIPTSQSVAPGRGSRRSSATSGACPSQHTNLACAGAMFSIFGPPKSCTSLKWLGAGFGSLVKGSCHMDVESVQLGSLRPRSRPTLTWQDPRGTSRGSRPTVPTVGGSGGDGTVGEKMPDSGVTGLQRSGFKRFVVSKVGSPFPVSRKAGSSSSA</sequence>
<accession>A0AAD8UQM3</accession>
<keyword evidence="3" id="KW-1185">Reference proteome</keyword>
<dbReference type="AlphaFoldDB" id="A0AAD8UQM3"/>
<dbReference type="RefSeq" id="XP_060364730.1">
    <property type="nucleotide sequence ID" value="XM_060502410.1"/>
</dbReference>
<dbReference type="EMBL" id="JAHMHS010000049">
    <property type="protein sequence ID" value="KAK1724675.1"/>
    <property type="molecule type" value="Genomic_DNA"/>
</dbReference>
<gene>
    <name evidence="2" type="ORF">BDZ83DRAFT_330107</name>
</gene>